<evidence type="ECO:0000256" key="3">
    <source>
        <dbReference type="ARBA" id="ARBA00008910"/>
    </source>
</evidence>
<keyword evidence="8" id="KW-0687">Ribonucleoprotein</keyword>
<dbReference type="EnsemblMetazoa" id="AEPI006795-RA">
    <property type="protein sequence ID" value="AEPI006795-PA"/>
    <property type="gene ID" value="AEPI006795"/>
</dbReference>
<accession>A0A182PIN3</accession>
<name>A0A182PIN3_9DIPT</name>
<evidence type="ECO:0000313" key="12">
    <source>
        <dbReference type="Proteomes" id="UP000075885"/>
    </source>
</evidence>
<keyword evidence="12" id="KW-1185">Reference proteome</keyword>
<dbReference type="GO" id="GO:0006617">
    <property type="term" value="P:SRP-dependent cotranslational protein targeting to membrane, signal sequence recognition"/>
    <property type="evidence" value="ECO:0007669"/>
    <property type="project" value="TreeGrafter"/>
</dbReference>
<evidence type="ECO:0000313" key="11">
    <source>
        <dbReference type="EnsemblMetazoa" id="AEPI006795-PA"/>
    </source>
</evidence>
<comment type="function">
    <text evidence="9">Component of the signal recognition particle (SRP) complex, a ribonucleoprotein complex that mediates the cotranslational targeting of secretory and membrane proteins to the endoplasmic reticulum (ER). Binds directly to 7SL RNA. Mediates binding of SRP54 to the SRP complex.</text>
</comment>
<evidence type="ECO:0000256" key="7">
    <source>
        <dbReference type="ARBA" id="ARBA00023242"/>
    </source>
</evidence>
<evidence type="ECO:0008006" key="13">
    <source>
        <dbReference type="Google" id="ProtNLM"/>
    </source>
</evidence>
<dbReference type="GO" id="GO:0008312">
    <property type="term" value="F:7S RNA binding"/>
    <property type="evidence" value="ECO:0007669"/>
    <property type="project" value="InterPro"/>
</dbReference>
<dbReference type="SUPFAM" id="SSF69695">
    <property type="entry name" value="SRP19"/>
    <property type="match status" value="1"/>
</dbReference>
<dbReference type="InterPro" id="IPR036521">
    <property type="entry name" value="SRP19-like_sf"/>
</dbReference>
<evidence type="ECO:0000256" key="4">
    <source>
        <dbReference type="ARBA" id="ARBA00022490"/>
    </source>
</evidence>
<dbReference type="InterPro" id="IPR002778">
    <property type="entry name" value="Signal_recog_particle_SRP19"/>
</dbReference>
<reference evidence="12" key="1">
    <citation type="submission" date="2013-03" db="EMBL/GenBank/DDBJ databases">
        <title>The Genome Sequence of Anopheles epiroticus epiroticus2.</title>
        <authorList>
            <consortium name="The Broad Institute Genomics Platform"/>
            <person name="Neafsey D.E."/>
            <person name="Howell P."/>
            <person name="Walker B."/>
            <person name="Young S.K."/>
            <person name="Zeng Q."/>
            <person name="Gargeya S."/>
            <person name="Fitzgerald M."/>
            <person name="Haas B."/>
            <person name="Abouelleil A."/>
            <person name="Allen A.W."/>
            <person name="Alvarado L."/>
            <person name="Arachchi H.M."/>
            <person name="Berlin A.M."/>
            <person name="Chapman S.B."/>
            <person name="Gainer-Dewar J."/>
            <person name="Goldberg J."/>
            <person name="Griggs A."/>
            <person name="Gujja S."/>
            <person name="Hansen M."/>
            <person name="Howarth C."/>
            <person name="Imamovic A."/>
            <person name="Ireland A."/>
            <person name="Larimer J."/>
            <person name="McCowan C."/>
            <person name="Murphy C."/>
            <person name="Pearson M."/>
            <person name="Poon T.W."/>
            <person name="Priest M."/>
            <person name="Roberts A."/>
            <person name="Saif S."/>
            <person name="Shea T."/>
            <person name="Sisk P."/>
            <person name="Sykes S."/>
            <person name="Wortman J."/>
            <person name="Nusbaum C."/>
            <person name="Birren B."/>
        </authorList>
    </citation>
    <scope>NUCLEOTIDE SEQUENCE [LARGE SCALE GENOMIC DNA]</scope>
    <source>
        <strain evidence="12">Epiroticus2</strain>
    </source>
</reference>
<dbReference type="PANTHER" id="PTHR17453:SF0">
    <property type="entry name" value="SIGNAL RECOGNITION PARTICLE 19 KDA PROTEIN"/>
    <property type="match status" value="1"/>
</dbReference>
<feature type="region of interest" description="Disordered" evidence="10">
    <location>
        <begin position="136"/>
        <end position="165"/>
    </location>
</feature>
<keyword evidence="7" id="KW-0539">Nucleus</keyword>
<dbReference type="FunFam" id="3.30.56.30:FF:000002">
    <property type="entry name" value="Signal recognition particle 19kDa"/>
    <property type="match status" value="1"/>
</dbReference>
<evidence type="ECO:0000256" key="8">
    <source>
        <dbReference type="ARBA" id="ARBA00023274"/>
    </source>
</evidence>
<dbReference type="GO" id="GO:0005730">
    <property type="term" value="C:nucleolus"/>
    <property type="evidence" value="ECO:0007669"/>
    <property type="project" value="UniProtKB-SubCell"/>
</dbReference>
<feature type="compositionally biased region" description="Low complexity" evidence="10">
    <location>
        <begin position="141"/>
        <end position="157"/>
    </location>
</feature>
<dbReference type="VEuPathDB" id="VectorBase:AEPI006795"/>
<dbReference type="STRING" id="199890.A0A182PIN3"/>
<evidence type="ECO:0000256" key="10">
    <source>
        <dbReference type="SAM" id="MobiDB-lite"/>
    </source>
</evidence>
<dbReference type="PANTHER" id="PTHR17453">
    <property type="entry name" value="SIGNAL RECOGNITION PARTICLE 19 KD PROTEIN"/>
    <property type="match status" value="1"/>
</dbReference>
<evidence type="ECO:0000256" key="5">
    <source>
        <dbReference type="ARBA" id="ARBA00022884"/>
    </source>
</evidence>
<proteinExistence type="inferred from homology"/>
<sequence length="165" mass="18824">MATMHAHPGHPGGSRMPGPPPLTPWSPDKKHSDRERWVCIYPAYINRKKTRQEGRRIPKQYCVDDPSPQEIRDVLQALNMNVLVELKQYPRERSRELQCRGRIRVQLRNDDGTPLNSDYASRDSILVHLGKTIPLLKSRQAKPQEQSQAASSSNAGQKKGKGKRR</sequence>
<dbReference type="AlphaFoldDB" id="A0A182PIN3"/>
<keyword evidence="5" id="KW-0694">RNA-binding</keyword>
<dbReference type="Gene3D" id="3.30.56.30">
    <property type="entry name" value="Signal recognition particle, SRP19-like subunit"/>
    <property type="match status" value="1"/>
</dbReference>
<dbReference type="GO" id="GO:0005786">
    <property type="term" value="C:signal recognition particle, endoplasmic reticulum targeting"/>
    <property type="evidence" value="ECO:0007669"/>
    <property type="project" value="UniProtKB-KW"/>
</dbReference>
<organism evidence="11 12">
    <name type="scientific">Anopheles epiroticus</name>
    <dbReference type="NCBI Taxonomy" id="199890"/>
    <lineage>
        <taxon>Eukaryota</taxon>
        <taxon>Metazoa</taxon>
        <taxon>Ecdysozoa</taxon>
        <taxon>Arthropoda</taxon>
        <taxon>Hexapoda</taxon>
        <taxon>Insecta</taxon>
        <taxon>Pterygota</taxon>
        <taxon>Neoptera</taxon>
        <taxon>Endopterygota</taxon>
        <taxon>Diptera</taxon>
        <taxon>Nematocera</taxon>
        <taxon>Culicoidea</taxon>
        <taxon>Culicidae</taxon>
        <taxon>Anophelinae</taxon>
        <taxon>Anopheles</taxon>
    </lineage>
</organism>
<protein>
    <recommendedName>
        <fullName evidence="13">Signal recognition particle 19 kDa protein</fullName>
    </recommendedName>
</protein>
<dbReference type="Pfam" id="PF01922">
    <property type="entry name" value="SRP19"/>
    <property type="match status" value="1"/>
</dbReference>
<reference evidence="11" key="2">
    <citation type="submission" date="2020-05" db="UniProtKB">
        <authorList>
            <consortium name="EnsemblMetazoa"/>
        </authorList>
    </citation>
    <scope>IDENTIFICATION</scope>
    <source>
        <strain evidence="11">Epiroticus2</strain>
    </source>
</reference>
<evidence type="ECO:0000256" key="6">
    <source>
        <dbReference type="ARBA" id="ARBA00023135"/>
    </source>
</evidence>
<comment type="subcellular location">
    <subcellularLocation>
        <location evidence="1">Cytoplasm</location>
    </subcellularLocation>
    <subcellularLocation>
        <location evidence="2">Nucleus</location>
        <location evidence="2">Nucleolus</location>
    </subcellularLocation>
</comment>
<keyword evidence="6" id="KW-0733">Signal recognition particle</keyword>
<evidence type="ECO:0000256" key="1">
    <source>
        <dbReference type="ARBA" id="ARBA00004496"/>
    </source>
</evidence>
<dbReference type="Proteomes" id="UP000075885">
    <property type="component" value="Unassembled WGS sequence"/>
</dbReference>
<evidence type="ECO:0000256" key="2">
    <source>
        <dbReference type="ARBA" id="ARBA00004604"/>
    </source>
</evidence>
<feature type="region of interest" description="Disordered" evidence="10">
    <location>
        <begin position="1"/>
        <end position="32"/>
    </location>
</feature>
<evidence type="ECO:0000256" key="9">
    <source>
        <dbReference type="ARBA" id="ARBA00045518"/>
    </source>
</evidence>
<comment type="similarity">
    <text evidence="3">Belongs to the SRP19 family.</text>
</comment>
<keyword evidence="4" id="KW-0963">Cytoplasm</keyword>